<keyword evidence="2" id="KW-1185">Reference proteome</keyword>
<evidence type="ECO:0008006" key="3">
    <source>
        <dbReference type="Google" id="ProtNLM"/>
    </source>
</evidence>
<organism evidence="1 2">
    <name type="scientific">Brachybacterium sacelli</name>
    <dbReference type="NCBI Taxonomy" id="173364"/>
    <lineage>
        <taxon>Bacteria</taxon>
        <taxon>Bacillati</taxon>
        <taxon>Actinomycetota</taxon>
        <taxon>Actinomycetes</taxon>
        <taxon>Micrococcales</taxon>
        <taxon>Dermabacteraceae</taxon>
        <taxon>Brachybacterium</taxon>
    </lineage>
</organism>
<dbReference type="Pfam" id="PF06475">
    <property type="entry name" value="Glycolipid_bind"/>
    <property type="match status" value="1"/>
</dbReference>
<dbReference type="Proteomes" id="UP001519290">
    <property type="component" value="Unassembled WGS sequence"/>
</dbReference>
<evidence type="ECO:0000313" key="2">
    <source>
        <dbReference type="Proteomes" id="UP001519290"/>
    </source>
</evidence>
<comment type="caution">
    <text evidence="1">The sequence shown here is derived from an EMBL/GenBank/DDBJ whole genome shotgun (WGS) entry which is preliminary data.</text>
</comment>
<sequence length="174" mass="19848">MVQIEWTGVASRSVERCEVDERAGSVLVTSTIEDAENTCSYQLHAHVDWRFADLTMWMAGRSLIVVRREGVWVVDGQTRPDLYEASEIDLSVSPLSNTLPIRRLRLEVGQSADIITAYITVPELEVSTEPLRYTRLSEHEYLYELRNSEFHRTILVDDTGLVIDYPGLFTSNAR</sequence>
<protein>
    <recommendedName>
        <fullName evidence="3">Glycolipid-binding domain-containing protein</fullName>
    </recommendedName>
</protein>
<dbReference type="SUPFAM" id="SSF159275">
    <property type="entry name" value="PA1994-like"/>
    <property type="match status" value="1"/>
</dbReference>
<name>A0ABS4WWB6_9MICO</name>
<accession>A0ABS4WWB6</accession>
<dbReference type="EMBL" id="JAGIOD010000001">
    <property type="protein sequence ID" value="MBP2380505.1"/>
    <property type="molecule type" value="Genomic_DNA"/>
</dbReference>
<reference evidence="1 2" key="1">
    <citation type="submission" date="2021-03" db="EMBL/GenBank/DDBJ databases">
        <title>Sequencing the genomes of 1000 actinobacteria strains.</title>
        <authorList>
            <person name="Klenk H.-P."/>
        </authorList>
    </citation>
    <scope>NUCLEOTIDE SEQUENCE [LARGE SCALE GENOMIC DNA]</scope>
    <source>
        <strain evidence="1 2">DSM 14566</strain>
    </source>
</reference>
<gene>
    <name evidence="1" type="ORF">JOF43_000462</name>
</gene>
<evidence type="ECO:0000313" key="1">
    <source>
        <dbReference type="EMBL" id="MBP2380505.1"/>
    </source>
</evidence>
<proteinExistence type="predicted"/>
<dbReference type="InterPro" id="IPR009467">
    <property type="entry name" value="Glycolipid-bd_prot_put"/>
</dbReference>
<dbReference type="RefSeq" id="WP_209898528.1">
    <property type="nucleotide sequence ID" value="NZ_BAAAJW010000008.1"/>
</dbReference>